<evidence type="ECO:0000313" key="5">
    <source>
        <dbReference type="Proteomes" id="UP000316199"/>
    </source>
</evidence>
<dbReference type="AlphaFoldDB" id="A0A520S2Z3"/>
<sequence length="499" mass="56460">MLNYEEEGMTNKPNILLIFSDQHRGDALGCIGNQTVRTPNLDGLASEGLVFRNCNTSSPLCMPARASLVTGQYVNEHGAWGNRNEADRFGQSHVRNIREAGYCTALFGKTHFRVPQVGDGHMQDRAFELNDWGYEVTHEIGEIPSEVSSNYYEDFLAARKKLQLHKDAMTIWKHGQGNKTLRPWEHPPSLLEENEHIDAYLGEMAGEWIKRYEGDRPFYLQLALVGPHPPFDAPARYRDMFRPEDMEPAIMVPPSEPMSPQVRTMLERRGLMSLTESQSRLMTSNYYAKIAFDDDVIGGVVKILKEKGLTDNTWIIYTSDHGEMLGDHRLVQKVVFYEGALNIPLIIRPPGGVSPWIANGLTDHYDIIDTMLSAANAETFEKDHGSSLIPKIEAGQSAPDAQRGKEVVFSEVNLYSMARTDRYKMTIDSVTREPLEVYDMKNDPNELNNLVNRASLSGIRDEMQNKYFKQLLDDMNAKQLKTAQAGGIPTTIHQNYPKY</sequence>
<dbReference type="GO" id="GO:0005737">
    <property type="term" value="C:cytoplasm"/>
    <property type="evidence" value="ECO:0007669"/>
    <property type="project" value="TreeGrafter"/>
</dbReference>
<name>A0A520S2Z3_9GAMM</name>
<dbReference type="PANTHER" id="PTHR45953:SF1">
    <property type="entry name" value="IDURONATE 2-SULFATASE"/>
    <property type="match status" value="1"/>
</dbReference>
<dbReference type="Pfam" id="PF00884">
    <property type="entry name" value="Sulfatase"/>
    <property type="match status" value="1"/>
</dbReference>
<dbReference type="InterPro" id="IPR000917">
    <property type="entry name" value="Sulfatase_N"/>
</dbReference>
<evidence type="ECO:0000259" key="3">
    <source>
        <dbReference type="Pfam" id="PF00884"/>
    </source>
</evidence>
<feature type="domain" description="Sulfatase N-terminal" evidence="3">
    <location>
        <begin position="13"/>
        <end position="376"/>
    </location>
</feature>
<proteinExistence type="predicted"/>
<keyword evidence="1" id="KW-0479">Metal-binding</keyword>
<gene>
    <name evidence="4" type="ORF">EVA68_02990</name>
</gene>
<dbReference type="Proteomes" id="UP000316199">
    <property type="component" value="Unassembled WGS sequence"/>
</dbReference>
<dbReference type="PANTHER" id="PTHR45953">
    <property type="entry name" value="IDURONATE 2-SULFATASE"/>
    <property type="match status" value="1"/>
</dbReference>
<dbReference type="GO" id="GO:0008484">
    <property type="term" value="F:sulfuric ester hydrolase activity"/>
    <property type="evidence" value="ECO:0007669"/>
    <property type="project" value="TreeGrafter"/>
</dbReference>
<organism evidence="4 5">
    <name type="scientific">OM182 bacterium</name>
    <dbReference type="NCBI Taxonomy" id="2510334"/>
    <lineage>
        <taxon>Bacteria</taxon>
        <taxon>Pseudomonadati</taxon>
        <taxon>Pseudomonadota</taxon>
        <taxon>Gammaproteobacteria</taxon>
        <taxon>OMG group</taxon>
        <taxon>OM182 clade</taxon>
    </lineage>
</organism>
<comment type="caution">
    <text evidence="4">The sequence shown here is derived from an EMBL/GenBank/DDBJ whole genome shotgun (WGS) entry which is preliminary data.</text>
</comment>
<reference evidence="4 5" key="1">
    <citation type="submission" date="2019-02" db="EMBL/GenBank/DDBJ databases">
        <title>Prokaryotic population dynamics and viral predation in marine succession experiment using metagenomics: the confinement effect.</title>
        <authorList>
            <person name="Haro-Moreno J.M."/>
            <person name="Rodriguez-Valera F."/>
            <person name="Lopez-Perez M."/>
        </authorList>
    </citation>
    <scope>NUCLEOTIDE SEQUENCE [LARGE SCALE GENOMIC DNA]</scope>
    <source>
        <strain evidence="4">MED-G157</strain>
    </source>
</reference>
<evidence type="ECO:0000256" key="1">
    <source>
        <dbReference type="ARBA" id="ARBA00022723"/>
    </source>
</evidence>
<protein>
    <recommendedName>
        <fullName evidence="3">Sulfatase N-terminal domain-containing protein</fullName>
    </recommendedName>
</protein>
<dbReference type="GO" id="GO:0046872">
    <property type="term" value="F:metal ion binding"/>
    <property type="evidence" value="ECO:0007669"/>
    <property type="project" value="UniProtKB-KW"/>
</dbReference>
<evidence type="ECO:0000256" key="2">
    <source>
        <dbReference type="ARBA" id="ARBA00022801"/>
    </source>
</evidence>
<dbReference type="EMBL" id="SHAG01000007">
    <property type="protein sequence ID" value="RZO76824.1"/>
    <property type="molecule type" value="Genomic_DNA"/>
</dbReference>
<dbReference type="InterPro" id="IPR017850">
    <property type="entry name" value="Alkaline_phosphatase_core_sf"/>
</dbReference>
<accession>A0A520S2Z3</accession>
<keyword evidence="2" id="KW-0378">Hydrolase</keyword>
<evidence type="ECO:0000313" key="4">
    <source>
        <dbReference type="EMBL" id="RZO76824.1"/>
    </source>
</evidence>
<dbReference type="Gene3D" id="3.40.720.10">
    <property type="entry name" value="Alkaline Phosphatase, subunit A"/>
    <property type="match status" value="1"/>
</dbReference>
<dbReference type="SUPFAM" id="SSF53649">
    <property type="entry name" value="Alkaline phosphatase-like"/>
    <property type="match status" value="1"/>
</dbReference>